<gene>
    <name evidence="2" type="ORF">ZT1A5_G11835</name>
</gene>
<name>A0A1Y6M1B4_ZYMTR</name>
<evidence type="ECO:0000256" key="1">
    <source>
        <dbReference type="SAM" id="MobiDB-lite"/>
    </source>
</evidence>
<organism evidence="2 3">
    <name type="scientific">Zymoseptoria tritici ST99CH_1A5</name>
    <dbReference type="NCBI Taxonomy" id="1276529"/>
    <lineage>
        <taxon>Eukaryota</taxon>
        <taxon>Fungi</taxon>
        <taxon>Dikarya</taxon>
        <taxon>Ascomycota</taxon>
        <taxon>Pezizomycotina</taxon>
        <taxon>Dothideomycetes</taxon>
        <taxon>Dothideomycetidae</taxon>
        <taxon>Mycosphaerellales</taxon>
        <taxon>Mycosphaerellaceae</taxon>
        <taxon>Zymoseptoria</taxon>
    </lineage>
</organism>
<accession>A0A1Y6M1B4</accession>
<dbReference type="AlphaFoldDB" id="A0A1Y6M1B4"/>
<dbReference type="Proteomes" id="UP000215453">
    <property type="component" value="Chromosome 18"/>
</dbReference>
<sequence length="276" mass="30000">MSSSRREIVAHIDAIIAGHYSAADVDFVGQAVIQNEPMWLFVQEWYASLRSTIHNTVDHHNSGITALRHVLWDNERSSDIGRHLPRQPENGPAGFLRTTMSRQFSWTIPSSSGISAAQHGLIALASSLDHVGDRRTISNPTATILRGSANVESTDAIIDYGIKRVIRSATLSVIRDQVTLLKEQHADETDVEMQSAVIVLIESLRYLSTTAAATTVRSPATPCSLGEPKDSENETARDETVLQDTKRGRDAGESDELEAAKRVKISGTVAGGTGTF</sequence>
<dbReference type="EMBL" id="LT882693">
    <property type="protein sequence ID" value="SMY30382.1"/>
    <property type="molecule type" value="Genomic_DNA"/>
</dbReference>
<evidence type="ECO:0000313" key="3">
    <source>
        <dbReference type="Proteomes" id="UP000215453"/>
    </source>
</evidence>
<reference evidence="2 3" key="1">
    <citation type="submission" date="2016-10" db="EMBL/GenBank/DDBJ databases">
        <authorList>
            <person name="Varghese N."/>
        </authorList>
    </citation>
    <scope>NUCLEOTIDE SEQUENCE [LARGE SCALE GENOMIC DNA]</scope>
</reference>
<evidence type="ECO:0000313" key="2">
    <source>
        <dbReference type="EMBL" id="SMY30382.1"/>
    </source>
</evidence>
<feature type="compositionally biased region" description="Basic and acidic residues" evidence="1">
    <location>
        <begin position="227"/>
        <end position="252"/>
    </location>
</feature>
<protein>
    <submittedName>
        <fullName evidence="2">Uncharacterized protein</fullName>
    </submittedName>
</protein>
<proteinExistence type="predicted"/>
<feature type="region of interest" description="Disordered" evidence="1">
    <location>
        <begin position="217"/>
        <end position="259"/>
    </location>
</feature>